<comment type="caution">
    <text evidence="2">The sequence shown here is derived from an EMBL/GenBank/DDBJ whole genome shotgun (WGS) entry which is preliminary data.</text>
</comment>
<sequence>MRWHPTTYYEETSPPPPPYLPIDQHRRPVTPVSPDDIVPIRPAAFYSSDPEPVMGPFVARNGTFFQRLPPEIRTKILEHAFGNRTLHIDLIYGYLAIPSHEAHHHGGVWQLP</sequence>
<dbReference type="EMBL" id="JAOQAZ010000002">
    <property type="protein sequence ID" value="KAJ4269902.1"/>
    <property type="molecule type" value="Genomic_DNA"/>
</dbReference>
<reference evidence="2" key="1">
    <citation type="submission" date="2022-09" db="EMBL/GenBank/DDBJ databases">
        <title>Fusarium specimens isolated from Avocado Roots.</title>
        <authorList>
            <person name="Stajich J."/>
            <person name="Roper C."/>
            <person name="Heimlech-Rivalta G."/>
        </authorList>
    </citation>
    <scope>NUCLEOTIDE SEQUENCE</scope>
    <source>
        <strain evidence="2">CF00136</strain>
    </source>
</reference>
<keyword evidence="3" id="KW-1185">Reference proteome</keyword>
<dbReference type="Proteomes" id="UP001152049">
    <property type="component" value="Unassembled WGS sequence"/>
</dbReference>
<name>A0A9W8VLN9_9HYPO</name>
<feature type="compositionally biased region" description="Low complexity" evidence="1">
    <location>
        <begin position="1"/>
        <end position="12"/>
    </location>
</feature>
<dbReference type="AlphaFoldDB" id="A0A9W8VLN9"/>
<accession>A0A9W8VLN9</accession>
<protein>
    <submittedName>
        <fullName evidence="2">Uncharacterized protein</fullName>
    </submittedName>
</protein>
<organism evidence="2 3">
    <name type="scientific">Fusarium torreyae</name>
    <dbReference type="NCBI Taxonomy" id="1237075"/>
    <lineage>
        <taxon>Eukaryota</taxon>
        <taxon>Fungi</taxon>
        <taxon>Dikarya</taxon>
        <taxon>Ascomycota</taxon>
        <taxon>Pezizomycotina</taxon>
        <taxon>Sordariomycetes</taxon>
        <taxon>Hypocreomycetidae</taxon>
        <taxon>Hypocreales</taxon>
        <taxon>Nectriaceae</taxon>
        <taxon>Fusarium</taxon>
    </lineage>
</organism>
<evidence type="ECO:0000313" key="2">
    <source>
        <dbReference type="EMBL" id="KAJ4269902.1"/>
    </source>
</evidence>
<evidence type="ECO:0000313" key="3">
    <source>
        <dbReference type="Proteomes" id="UP001152049"/>
    </source>
</evidence>
<evidence type="ECO:0000256" key="1">
    <source>
        <dbReference type="SAM" id="MobiDB-lite"/>
    </source>
</evidence>
<gene>
    <name evidence="2" type="ORF">NW762_001571</name>
</gene>
<feature type="region of interest" description="Disordered" evidence="1">
    <location>
        <begin position="1"/>
        <end position="35"/>
    </location>
</feature>
<proteinExistence type="predicted"/>
<dbReference type="OrthoDB" id="5985073at2759"/>